<sequence length="326" mass="36099">MFAISRRFVLVSAMLAIATGSIPARTGAETADIPAWLQQHVGTDEGQIAPIVLQRARALHQRKRREGVVQNPCYLAKDATRPSTSTNGQPNPRFYVICEQSQQFQAVSSGYGNGRSLPRADFSNNRQCARHFSNAEGSKLTMGGTYLTAETRTSFKGYYSQAGQSRPFNRTFLLFDGEGETRNARERAIGGHEAVFLKWQCRGRKPDSAYADEDGYVPYGRLVDYTGGRSNGCTTWSSEVSDDIISLVEGNPTSLYIYPESEDIDAVARAVRSGTSPSEAGLYWNSTCLAAIGEPKFWPKRQLQPIIDEWRRSLPPSEPLVLPICR</sequence>
<feature type="chain" id="PRO_5012417164" description="L,D-transpeptidase catalytic domain" evidence="1">
    <location>
        <begin position="25"/>
        <end position="326"/>
    </location>
</feature>
<reference evidence="2 3" key="1">
    <citation type="submission" date="2017-03" db="EMBL/GenBank/DDBJ databases">
        <authorList>
            <person name="Afonso C.L."/>
            <person name="Miller P.J."/>
            <person name="Scott M.A."/>
            <person name="Spackman E."/>
            <person name="Goraichik I."/>
            <person name="Dimitrov K.M."/>
            <person name="Suarez D.L."/>
            <person name="Swayne D.E."/>
        </authorList>
    </citation>
    <scope>NUCLEOTIDE SEQUENCE [LARGE SCALE GENOMIC DNA]</scope>
    <source>
        <strain evidence="2 3">CECT 8625</strain>
    </source>
</reference>
<evidence type="ECO:0000256" key="1">
    <source>
        <dbReference type="SAM" id="SignalP"/>
    </source>
</evidence>
<gene>
    <name evidence="2" type="ORF">ROJ8625_00079</name>
</gene>
<dbReference type="AlphaFoldDB" id="A0A1X6Y3E7"/>
<evidence type="ECO:0000313" key="3">
    <source>
        <dbReference type="Proteomes" id="UP000193570"/>
    </source>
</evidence>
<feature type="signal peptide" evidence="1">
    <location>
        <begin position="1"/>
        <end position="24"/>
    </location>
</feature>
<keyword evidence="1" id="KW-0732">Signal</keyword>
<proteinExistence type="predicted"/>
<dbReference type="Proteomes" id="UP000193570">
    <property type="component" value="Unassembled WGS sequence"/>
</dbReference>
<name>A0A1X6Y3E7_9RHOB</name>
<protein>
    <recommendedName>
        <fullName evidence="4">L,D-transpeptidase catalytic domain</fullName>
    </recommendedName>
</protein>
<dbReference type="EMBL" id="FWFK01000001">
    <property type="protein sequence ID" value="SLN09743.1"/>
    <property type="molecule type" value="Genomic_DNA"/>
</dbReference>
<evidence type="ECO:0000313" key="2">
    <source>
        <dbReference type="EMBL" id="SLN09743.1"/>
    </source>
</evidence>
<accession>A0A1X6Y3E7</accession>
<keyword evidence="3" id="KW-1185">Reference proteome</keyword>
<organism evidence="2 3">
    <name type="scientific">Roseivivax jejudonensis</name>
    <dbReference type="NCBI Taxonomy" id="1529041"/>
    <lineage>
        <taxon>Bacteria</taxon>
        <taxon>Pseudomonadati</taxon>
        <taxon>Pseudomonadota</taxon>
        <taxon>Alphaproteobacteria</taxon>
        <taxon>Rhodobacterales</taxon>
        <taxon>Roseobacteraceae</taxon>
        <taxon>Roseivivax</taxon>
    </lineage>
</organism>
<evidence type="ECO:0008006" key="4">
    <source>
        <dbReference type="Google" id="ProtNLM"/>
    </source>
</evidence>